<dbReference type="GO" id="GO:0005737">
    <property type="term" value="C:cytoplasm"/>
    <property type="evidence" value="ECO:0007669"/>
    <property type="project" value="TreeGrafter"/>
</dbReference>
<feature type="domain" description="Sulphate adenylyltransferase catalytic" evidence="2">
    <location>
        <begin position="212"/>
        <end position="246"/>
    </location>
</feature>
<name>A0AAQ0HKX2_PARVE</name>
<keyword evidence="4" id="KW-0548">Nucleotidyltransferase</keyword>
<dbReference type="InterPro" id="IPR024951">
    <property type="entry name" value="Sulfurylase_cat_dom"/>
</dbReference>
<dbReference type="InterPro" id="IPR050512">
    <property type="entry name" value="Sulf_AdTrans/APS_kinase"/>
</dbReference>
<dbReference type="Gene3D" id="3.10.400.10">
    <property type="entry name" value="Sulfate adenylyltransferase"/>
    <property type="match status" value="1"/>
</dbReference>
<dbReference type="SUPFAM" id="SSF52374">
    <property type="entry name" value="Nucleotidylyl transferase"/>
    <property type="match status" value="1"/>
</dbReference>
<evidence type="ECO:0000313" key="4">
    <source>
        <dbReference type="EMBL" id="REG57016.1"/>
    </source>
</evidence>
<sequence>MAGPLPHHQPIRALLVSPEAGQKLRAEAARMAAWDLTPRQSADLGLLIGGGFLPLRGFLTQADYDSVLAGMRLASGALWSMPLVLEVDADFAARVEPGEDIAMRSPGGAVMAILSVTDKWSPDGVEGADLPGAAGPVCLGGPVKGLQVEGLEGGGLEGAGLEGAGDAHPGPNAWRARFRAQGCERVLACDPADAAAAARLAGELGAELLTVGAEPRHAGPREALWQALVRRNHGATHLLLPADPAAQALLRQYRDEIGLELVEAGDGQAHSR</sequence>
<dbReference type="Gene3D" id="3.40.50.620">
    <property type="entry name" value="HUPs"/>
    <property type="match status" value="1"/>
</dbReference>
<dbReference type="EMBL" id="QUMX01000001">
    <property type="protein sequence ID" value="REG57016.1"/>
    <property type="molecule type" value="Genomic_DNA"/>
</dbReference>
<dbReference type="GO" id="GO:0010134">
    <property type="term" value="P:sulfate assimilation via adenylyl sulfate reduction"/>
    <property type="evidence" value="ECO:0007669"/>
    <property type="project" value="TreeGrafter"/>
</dbReference>
<keyword evidence="1" id="KW-0808">Transferase</keyword>
<keyword evidence="5" id="KW-1185">Reference proteome</keyword>
<evidence type="ECO:0000313" key="5">
    <source>
        <dbReference type="Proteomes" id="UP000256794"/>
    </source>
</evidence>
<evidence type="ECO:0000259" key="2">
    <source>
        <dbReference type="Pfam" id="PF01747"/>
    </source>
</evidence>
<proteinExistence type="predicted"/>
<feature type="domain" description="ATP-sulfurylase PUA-like" evidence="3">
    <location>
        <begin position="6"/>
        <end position="126"/>
    </location>
</feature>
<dbReference type="Pfam" id="PF01747">
    <property type="entry name" value="ATP-sulfurylase"/>
    <property type="match status" value="1"/>
</dbReference>
<dbReference type="InterPro" id="IPR015947">
    <property type="entry name" value="PUA-like_sf"/>
</dbReference>
<evidence type="ECO:0000256" key="1">
    <source>
        <dbReference type="ARBA" id="ARBA00022679"/>
    </source>
</evidence>
<dbReference type="Pfam" id="PF14306">
    <property type="entry name" value="PUA_2"/>
    <property type="match status" value="1"/>
</dbReference>
<dbReference type="SUPFAM" id="SSF88697">
    <property type="entry name" value="PUA domain-like"/>
    <property type="match status" value="1"/>
</dbReference>
<reference evidence="4 5" key="1">
    <citation type="submission" date="2018-08" db="EMBL/GenBank/DDBJ databases">
        <title>Genomic Encyclopedia of Archaeal and Bacterial Type Strains, Phase II (KMG-II): from individual species to whole genera.</title>
        <authorList>
            <person name="Goeker M."/>
        </authorList>
    </citation>
    <scope>NUCLEOTIDE SEQUENCE [LARGE SCALE GENOMIC DNA]</scope>
    <source>
        <strain evidence="4 5">DSM 582</strain>
    </source>
</reference>
<protein>
    <submittedName>
        <fullName evidence="4">Sulfate adenylyltransferase</fullName>
    </submittedName>
</protein>
<comment type="caution">
    <text evidence="4">The sequence shown here is derived from an EMBL/GenBank/DDBJ whole genome shotgun (WGS) entry which is preliminary data.</text>
</comment>
<dbReference type="PANTHER" id="PTHR42700:SF1">
    <property type="entry name" value="SULFATE ADENYLYLTRANSFERASE"/>
    <property type="match status" value="1"/>
</dbReference>
<organism evidence="4 5">
    <name type="scientific">Paracoccus versutus</name>
    <name type="common">Thiobacillus versutus</name>
    <dbReference type="NCBI Taxonomy" id="34007"/>
    <lineage>
        <taxon>Bacteria</taxon>
        <taxon>Pseudomonadati</taxon>
        <taxon>Pseudomonadota</taxon>
        <taxon>Alphaproteobacteria</taxon>
        <taxon>Rhodobacterales</taxon>
        <taxon>Paracoccaceae</taxon>
        <taxon>Paracoccus</taxon>
    </lineage>
</organism>
<dbReference type="RefSeq" id="WP_036751339.1">
    <property type="nucleotide sequence ID" value="NZ_CP035284.1"/>
</dbReference>
<dbReference type="Proteomes" id="UP000256794">
    <property type="component" value="Unassembled WGS sequence"/>
</dbReference>
<dbReference type="PANTHER" id="PTHR42700">
    <property type="entry name" value="SULFATE ADENYLYLTRANSFERASE"/>
    <property type="match status" value="1"/>
</dbReference>
<accession>A0AAQ0HKX2</accession>
<dbReference type="InterPro" id="IPR014729">
    <property type="entry name" value="Rossmann-like_a/b/a_fold"/>
</dbReference>
<dbReference type="GO" id="GO:0004781">
    <property type="term" value="F:sulfate adenylyltransferase (ATP) activity"/>
    <property type="evidence" value="ECO:0007669"/>
    <property type="project" value="InterPro"/>
</dbReference>
<dbReference type="GO" id="GO:0019379">
    <property type="term" value="P:sulfate assimilation, phosphoadenylyl sulfate reduction by phosphoadenylyl-sulfate reductase (thioredoxin)"/>
    <property type="evidence" value="ECO:0007669"/>
    <property type="project" value="TreeGrafter"/>
</dbReference>
<dbReference type="AlphaFoldDB" id="A0AAQ0HKX2"/>
<dbReference type="InterPro" id="IPR025980">
    <property type="entry name" value="ATP-Sase_PUA-like_dom"/>
</dbReference>
<evidence type="ECO:0000259" key="3">
    <source>
        <dbReference type="Pfam" id="PF14306"/>
    </source>
</evidence>
<gene>
    <name evidence="4" type="ORF">ATH84_100163</name>
</gene>